<feature type="transmembrane region" description="Helical" evidence="2">
    <location>
        <begin position="59"/>
        <end position="78"/>
    </location>
</feature>
<dbReference type="RefSeq" id="WP_212018898.1">
    <property type="nucleotide sequence ID" value="NZ_JAAFYZ010000216.1"/>
</dbReference>
<sequence length="84" mass="8530">MSSTDRSGGPDEAGGEPDPAAAGSRARVAGLGRWPWVAGAVLAGSQVLVVVVVGRQWRVVGVGLVVLVTLVGVGYAMFGGERKR</sequence>
<keyword evidence="2" id="KW-0472">Membrane</keyword>
<evidence type="ECO:0000256" key="2">
    <source>
        <dbReference type="SAM" id="Phobius"/>
    </source>
</evidence>
<evidence type="ECO:0000256" key="1">
    <source>
        <dbReference type="SAM" id="MobiDB-lite"/>
    </source>
</evidence>
<keyword evidence="4" id="KW-1185">Reference proteome</keyword>
<evidence type="ECO:0008006" key="5">
    <source>
        <dbReference type="Google" id="ProtNLM"/>
    </source>
</evidence>
<feature type="region of interest" description="Disordered" evidence="1">
    <location>
        <begin position="1"/>
        <end position="24"/>
    </location>
</feature>
<gene>
    <name evidence="3" type="ORF">KGQ19_39125</name>
</gene>
<evidence type="ECO:0000313" key="3">
    <source>
        <dbReference type="EMBL" id="MBS2552883.1"/>
    </source>
</evidence>
<comment type="caution">
    <text evidence="3">The sequence shown here is derived from an EMBL/GenBank/DDBJ whole genome shotgun (WGS) entry which is preliminary data.</text>
</comment>
<keyword evidence="2" id="KW-1133">Transmembrane helix</keyword>
<protein>
    <recommendedName>
        <fullName evidence="5">Integral membrane protein</fullName>
    </recommendedName>
</protein>
<name>A0ABS5L3F9_9ACTN</name>
<accession>A0ABS5L3F9</accession>
<proteinExistence type="predicted"/>
<keyword evidence="2" id="KW-0812">Transmembrane</keyword>
<evidence type="ECO:0000313" key="4">
    <source>
        <dbReference type="Proteomes" id="UP000730482"/>
    </source>
</evidence>
<organism evidence="3 4">
    <name type="scientific">Catenulispora pinistramenti</name>
    <dbReference type="NCBI Taxonomy" id="2705254"/>
    <lineage>
        <taxon>Bacteria</taxon>
        <taxon>Bacillati</taxon>
        <taxon>Actinomycetota</taxon>
        <taxon>Actinomycetes</taxon>
        <taxon>Catenulisporales</taxon>
        <taxon>Catenulisporaceae</taxon>
        <taxon>Catenulispora</taxon>
    </lineage>
</organism>
<reference evidence="3 4" key="1">
    <citation type="submission" date="2020-02" db="EMBL/GenBank/DDBJ databases">
        <title>Acidophilic actinobacteria isolated from forest soil.</title>
        <authorList>
            <person name="Golinska P."/>
        </authorList>
    </citation>
    <scope>NUCLEOTIDE SEQUENCE [LARGE SCALE GENOMIC DNA]</scope>
    <source>
        <strain evidence="3 4">NL8</strain>
    </source>
</reference>
<dbReference type="Proteomes" id="UP000730482">
    <property type="component" value="Unassembled WGS sequence"/>
</dbReference>
<feature type="transmembrane region" description="Helical" evidence="2">
    <location>
        <begin position="34"/>
        <end position="53"/>
    </location>
</feature>
<dbReference type="EMBL" id="JAAFYZ010000216">
    <property type="protein sequence ID" value="MBS2552883.1"/>
    <property type="molecule type" value="Genomic_DNA"/>
</dbReference>